<reference evidence="5" key="2">
    <citation type="journal article" date="2021" name="PeerJ">
        <title>Extensive microbial diversity within the chicken gut microbiome revealed by metagenomics and culture.</title>
        <authorList>
            <person name="Gilroy R."/>
            <person name="Ravi A."/>
            <person name="Getino M."/>
            <person name="Pursley I."/>
            <person name="Horton D.L."/>
            <person name="Alikhan N.F."/>
            <person name="Baker D."/>
            <person name="Gharbi K."/>
            <person name="Hall N."/>
            <person name="Watson M."/>
            <person name="Adriaenssens E.M."/>
            <person name="Foster-Nyarko E."/>
            <person name="Jarju S."/>
            <person name="Secka A."/>
            <person name="Antonio M."/>
            <person name="Oren A."/>
            <person name="Chaudhuri R.R."/>
            <person name="La Ragione R."/>
            <person name="Hildebrand F."/>
            <person name="Pallen M.J."/>
        </authorList>
    </citation>
    <scope>NUCLEOTIDE SEQUENCE</scope>
    <source>
        <strain evidence="5">ChiW17-6978</strain>
    </source>
</reference>
<dbReference type="SUPFAM" id="SSF140931">
    <property type="entry name" value="Fic-like"/>
    <property type="match status" value="1"/>
</dbReference>
<protein>
    <submittedName>
        <fullName evidence="5">Fic family protein</fullName>
    </submittedName>
</protein>
<evidence type="ECO:0000256" key="2">
    <source>
        <dbReference type="PIRSR" id="PIRSR640198-2"/>
    </source>
</evidence>
<evidence type="ECO:0000259" key="4">
    <source>
        <dbReference type="PROSITE" id="PS51459"/>
    </source>
</evidence>
<feature type="domain" description="Fido" evidence="4">
    <location>
        <begin position="144"/>
        <end position="291"/>
    </location>
</feature>
<feature type="site" description="Important for autoinhibition of adenylyltransferase activity" evidence="3">
    <location>
        <position position="93"/>
    </location>
</feature>
<sequence length="296" mass="34677">MKYLSVTETAKKWNVSERSVRNYCALGKVDGAFLTGKTWNIPEDAQKPDRVNKKIAIPITLLEVISTEKKAKLSGGIYHKVQIELTYNSNHIEGSCLTHDQTRYIFETNTIGIDGGLIKVDDIVETANHFKCIDLIIENAKKPITETFIKELHRTLKNGTSDARQDWFFVGDYKRLPNTVGDMTTVQPEKVDQKMKELLFEYNTKKEKTFDELLDFHYKFECIHPFQDGNGRIGRLLLFKECLKYNIVPFIIDEELKLYYYRGLKEWKSERGYLRDTCLMAQDKFKLYLDYFKIQY</sequence>
<evidence type="ECO:0000256" key="1">
    <source>
        <dbReference type="PIRSR" id="PIRSR640198-1"/>
    </source>
</evidence>
<dbReference type="PANTHER" id="PTHR13504">
    <property type="entry name" value="FIDO DOMAIN-CONTAINING PROTEIN DDB_G0283145"/>
    <property type="match status" value="1"/>
</dbReference>
<dbReference type="InterPro" id="IPR003812">
    <property type="entry name" value="Fido"/>
</dbReference>
<dbReference type="GO" id="GO:0005524">
    <property type="term" value="F:ATP binding"/>
    <property type="evidence" value="ECO:0007669"/>
    <property type="project" value="UniProtKB-KW"/>
</dbReference>
<feature type="active site" evidence="1">
    <location>
        <position position="224"/>
    </location>
</feature>
<dbReference type="Pfam" id="PF02661">
    <property type="entry name" value="Fic"/>
    <property type="match status" value="1"/>
</dbReference>
<reference evidence="5" key="1">
    <citation type="submission" date="2020-10" db="EMBL/GenBank/DDBJ databases">
        <authorList>
            <person name="Gilroy R."/>
        </authorList>
    </citation>
    <scope>NUCLEOTIDE SEQUENCE</scope>
    <source>
        <strain evidence="5">ChiW17-6978</strain>
    </source>
</reference>
<proteinExistence type="predicted"/>
<evidence type="ECO:0000313" key="6">
    <source>
        <dbReference type="Proteomes" id="UP000886758"/>
    </source>
</evidence>
<evidence type="ECO:0000256" key="3">
    <source>
        <dbReference type="PIRSR" id="PIRSR640198-3"/>
    </source>
</evidence>
<dbReference type="Proteomes" id="UP000886758">
    <property type="component" value="Unassembled WGS sequence"/>
</dbReference>
<accession>A0A9D1GSJ0</accession>
<keyword evidence="2" id="KW-0067">ATP-binding</keyword>
<feature type="binding site" evidence="2">
    <location>
        <begin position="228"/>
        <end position="235"/>
    </location>
    <ligand>
        <name>ATP</name>
        <dbReference type="ChEBI" id="CHEBI:30616"/>
    </ligand>
</feature>
<evidence type="ECO:0000313" key="5">
    <source>
        <dbReference type="EMBL" id="HIT50166.1"/>
    </source>
</evidence>
<dbReference type="PROSITE" id="PS51459">
    <property type="entry name" value="FIDO"/>
    <property type="match status" value="1"/>
</dbReference>
<gene>
    <name evidence="5" type="ORF">IAD46_03975</name>
</gene>
<feature type="binding site" evidence="2">
    <location>
        <begin position="260"/>
        <end position="261"/>
    </location>
    <ligand>
        <name>ATP</name>
        <dbReference type="ChEBI" id="CHEBI:30616"/>
    </ligand>
</feature>
<keyword evidence="2" id="KW-0547">Nucleotide-binding</keyword>
<dbReference type="PANTHER" id="PTHR13504:SF38">
    <property type="entry name" value="FIDO DOMAIN-CONTAINING PROTEIN"/>
    <property type="match status" value="1"/>
</dbReference>
<dbReference type="InterPro" id="IPR036597">
    <property type="entry name" value="Fido-like_dom_sf"/>
</dbReference>
<dbReference type="InterPro" id="IPR040198">
    <property type="entry name" value="Fido_containing"/>
</dbReference>
<dbReference type="Gene3D" id="1.10.3290.10">
    <property type="entry name" value="Fido-like domain"/>
    <property type="match status" value="1"/>
</dbReference>
<dbReference type="EMBL" id="DVLF01000121">
    <property type="protein sequence ID" value="HIT50166.1"/>
    <property type="molecule type" value="Genomic_DNA"/>
</dbReference>
<name>A0A9D1GSJ0_9MOLU</name>
<organism evidence="5 6">
    <name type="scientific">Candidatus Pelethenecus faecipullorum</name>
    <dbReference type="NCBI Taxonomy" id="2840900"/>
    <lineage>
        <taxon>Bacteria</taxon>
        <taxon>Bacillati</taxon>
        <taxon>Mycoplasmatota</taxon>
        <taxon>Mollicutes</taxon>
        <taxon>Candidatus Pelethenecus</taxon>
    </lineage>
</organism>
<comment type="caution">
    <text evidence="5">The sequence shown here is derived from an EMBL/GenBank/DDBJ whole genome shotgun (WGS) entry which is preliminary data.</text>
</comment>
<dbReference type="AlphaFoldDB" id="A0A9D1GSJ0"/>